<organism evidence="13 14">
    <name type="scientific">Methylobacterium organophilum</name>
    <dbReference type="NCBI Taxonomy" id="410"/>
    <lineage>
        <taxon>Bacteria</taxon>
        <taxon>Pseudomonadati</taxon>
        <taxon>Pseudomonadota</taxon>
        <taxon>Alphaproteobacteria</taxon>
        <taxon>Hyphomicrobiales</taxon>
        <taxon>Methylobacteriaceae</taxon>
        <taxon>Methylobacterium</taxon>
    </lineage>
</organism>
<protein>
    <recommendedName>
        <fullName evidence="2 10">Dihydrolipoyl dehydrogenase</fullName>
        <ecNumber evidence="2 10">1.8.1.4</ecNumber>
    </recommendedName>
</protein>
<evidence type="ECO:0000256" key="9">
    <source>
        <dbReference type="ARBA" id="ARBA00049187"/>
    </source>
</evidence>
<comment type="cofactor">
    <cofactor evidence="10">
        <name>FAD</name>
        <dbReference type="ChEBI" id="CHEBI:57692"/>
    </cofactor>
    <text evidence="10">Binds 1 FAD per subunit.</text>
</comment>
<keyword evidence="14" id="KW-1185">Reference proteome</keyword>
<dbReference type="InterPro" id="IPR036188">
    <property type="entry name" value="FAD/NAD-bd_sf"/>
</dbReference>
<dbReference type="Pfam" id="PF02852">
    <property type="entry name" value="Pyr_redox_dim"/>
    <property type="match status" value="1"/>
</dbReference>
<dbReference type="PRINTS" id="PR00411">
    <property type="entry name" value="PNDRDTASEI"/>
</dbReference>
<dbReference type="EMBL" id="BPQV01000004">
    <property type="protein sequence ID" value="GJE27017.1"/>
    <property type="molecule type" value="Genomic_DNA"/>
</dbReference>
<accession>A0ABQ4T8V8</accession>
<gene>
    <name evidence="13" type="primary">lpd3</name>
    <name evidence="13" type="ORF">LKMONMHP_1873</name>
</gene>
<dbReference type="Proteomes" id="UP001055156">
    <property type="component" value="Unassembled WGS sequence"/>
</dbReference>
<reference evidence="13" key="2">
    <citation type="submission" date="2021-08" db="EMBL/GenBank/DDBJ databases">
        <authorList>
            <person name="Tani A."/>
            <person name="Ola A."/>
            <person name="Ogura Y."/>
            <person name="Katsura K."/>
            <person name="Hayashi T."/>
        </authorList>
    </citation>
    <scope>NUCLEOTIDE SEQUENCE</scope>
    <source>
        <strain evidence="13">NBRC 15689</strain>
    </source>
</reference>
<dbReference type="Gene3D" id="3.30.390.30">
    <property type="match status" value="1"/>
</dbReference>
<dbReference type="Pfam" id="PF07992">
    <property type="entry name" value="Pyr_redox_2"/>
    <property type="match status" value="1"/>
</dbReference>
<evidence type="ECO:0000256" key="10">
    <source>
        <dbReference type="RuleBase" id="RU003692"/>
    </source>
</evidence>
<dbReference type="PRINTS" id="PR00368">
    <property type="entry name" value="FADPNR"/>
</dbReference>
<keyword evidence="6 10" id="KW-0520">NAD</keyword>
<evidence type="ECO:0000256" key="5">
    <source>
        <dbReference type="ARBA" id="ARBA00023002"/>
    </source>
</evidence>
<dbReference type="InterPro" id="IPR012999">
    <property type="entry name" value="Pyr_OxRdtase_I_AS"/>
</dbReference>
<dbReference type="InterPro" id="IPR050151">
    <property type="entry name" value="Class-I_Pyr_Nuc-Dis_Oxidored"/>
</dbReference>
<keyword evidence="3 10" id="KW-0285">Flavoprotein</keyword>
<evidence type="ECO:0000256" key="2">
    <source>
        <dbReference type="ARBA" id="ARBA00012608"/>
    </source>
</evidence>
<keyword evidence="4 10" id="KW-0274">FAD</keyword>
<comment type="similarity">
    <text evidence="1 10">Belongs to the class-I pyridine nucleotide-disulfide oxidoreductase family.</text>
</comment>
<comment type="catalytic activity">
    <reaction evidence="9 10">
        <text>N(6)-[(R)-dihydrolipoyl]-L-lysyl-[protein] + NAD(+) = N(6)-[(R)-lipoyl]-L-lysyl-[protein] + NADH + H(+)</text>
        <dbReference type="Rhea" id="RHEA:15045"/>
        <dbReference type="Rhea" id="RHEA-COMP:10474"/>
        <dbReference type="Rhea" id="RHEA-COMP:10475"/>
        <dbReference type="ChEBI" id="CHEBI:15378"/>
        <dbReference type="ChEBI" id="CHEBI:57540"/>
        <dbReference type="ChEBI" id="CHEBI:57945"/>
        <dbReference type="ChEBI" id="CHEBI:83099"/>
        <dbReference type="ChEBI" id="CHEBI:83100"/>
        <dbReference type="EC" id="1.8.1.4"/>
    </reaction>
</comment>
<dbReference type="NCBIfam" id="TIGR01350">
    <property type="entry name" value="lipoamide_DH"/>
    <property type="match status" value="1"/>
</dbReference>
<dbReference type="EC" id="1.8.1.4" evidence="2 10"/>
<dbReference type="InterPro" id="IPR004099">
    <property type="entry name" value="Pyr_nucl-diS_OxRdtase_dimer"/>
</dbReference>
<dbReference type="PROSITE" id="PS00076">
    <property type="entry name" value="PYRIDINE_REDOX_1"/>
    <property type="match status" value="1"/>
</dbReference>
<evidence type="ECO:0000256" key="3">
    <source>
        <dbReference type="ARBA" id="ARBA00022630"/>
    </source>
</evidence>
<name>A0ABQ4T8V8_METOR</name>
<reference evidence="13" key="1">
    <citation type="journal article" date="2021" name="Front. Microbiol.">
        <title>Comprehensive Comparative Genomics and Phenotyping of Methylobacterium Species.</title>
        <authorList>
            <person name="Alessa O."/>
            <person name="Ogura Y."/>
            <person name="Fujitani Y."/>
            <person name="Takami H."/>
            <person name="Hayashi T."/>
            <person name="Sahin N."/>
            <person name="Tani A."/>
        </authorList>
    </citation>
    <scope>NUCLEOTIDE SEQUENCE</scope>
    <source>
        <strain evidence="13">NBRC 15689</strain>
    </source>
</reference>
<sequence>MSAYDLVVIGTGPGGYVCAIRAAQLGLKTAVVEKRATHGGTCLNVGCIPSKALLHASEAFEEANKHFADLGIDVGPVKLDLKKMQAFKAEGVAGNTKGVEFLLKKNKVDSYHGKGRIAGAGRVEVISEDGGNQMLEAKNIVIATGSDVTRLPGVTIDEKVVVSSTGALELSEVPKKLLVIGAGVIGLELGSVWRRLGAEVTVVEYLDRVLPGMDGEVGKQFQRILAKQGMAFKLSTKVTGVETTEKGARVTVEPAQGGEAETLEADVVLVSIGRVPYTEGLGLENVGVQVDNKGRIQTDEHYATNITGIYAIGDVIAGPMLAHKAEDEGVAVAEILAGQSGHVNYGVIPNVVYTFPEVASVGRTEEELKKDGITYKAGKFPFTANGRAKANGTTDGFVKILADAESDRVLGVHIVGADAGNLIAEVAVAMEFAASAEDIARTCHAHPTLTEAVKEAALAVDKRAIHV</sequence>
<keyword evidence="7" id="KW-1015">Disulfide bond</keyword>
<feature type="domain" description="Pyridine nucleotide-disulphide oxidoreductase dimerisation" evidence="11">
    <location>
        <begin position="348"/>
        <end position="457"/>
    </location>
</feature>
<dbReference type="Gene3D" id="3.50.50.60">
    <property type="entry name" value="FAD/NAD(P)-binding domain"/>
    <property type="match status" value="2"/>
</dbReference>
<evidence type="ECO:0000313" key="14">
    <source>
        <dbReference type="Proteomes" id="UP001055156"/>
    </source>
</evidence>
<evidence type="ECO:0000256" key="4">
    <source>
        <dbReference type="ARBA" id="ARBA00022827"/>
    </source>
</evidence>
<proteinExistence type="inferred from homology"/>
<feature type="domain" description="FAD/NAD(P)-binding" evidence="12">
    <location>
        <begin position="4"/>
        <end position="329"/>
    </location>
</feature>
<keyword evidence="5 10" id="KW-0560">Oxidoreductase</keyword>
<comment type="miscellaneous">
    <text evidence="10">The active site is a redox-active disulfide bond.</text>
</comment>
<keyword evidence="8 10" id="KW-0676">Redox-active center</keyword>
<dbReference type="PANTHER" id="PTHR22912">
    <property type="entry name" value="DISULFIDE OXIDOREDUCTASE"/>
    <property type="match status" value="1"/>
</dbReference>
<dbReference type="InterPro" id="IPR023753">
    <property type="entry name" value="FAD/NAD-binding_dom"/>
</dbReference>
<evidence type="ECO:0000313" key="13">
    <source>
        <dbReference type="EMBL" id="GJE27017.1"/>
    </source>
</evidence>
<evidence type="ECO:0000256" key="8">
    <source>
        <dbReference type="ARBA" id="ARBA00023284"/>
    </source>
</evidence>
<dbReference type="PANTHER" id="PTHR22912:SF151">
    <property type="entry name" value="DIHYDROLIPOYL DEHYDROGENASE, MITOCHONDRIAL"/>
    <property type="match status" value="1"/>
</dbReference>
<dbReference type="PIRSF" id="PIRSF000350">
    <property type="entry name" value="Mercury_reductase_MerA"/>
    <property type="match status" value="1"/>
</dbReference>
<dbReference type="SUPFAM" id="SSF51905">
    <property type="entry name" value="FAD/NAD(P)-binding domain"/>
    <property type="match status" value="1"/>
</dbReference>
<evidence type="ECO:0000259" key="12">
    <source>
        <dbReference type="Pfam" id="PF07992"/>
    </source>
</evidence>
<evidence type="ECO:0000259" key="11">
    <source>
        <dbReference type="Pfam" id="PF02852"/>
    </source>
</evidence>
<evidence type="ECO:0000256" key="1">
    <source>
        <dbReference type="ARBA" id="ARBA00007532"/>
    </source>
</evidence>
<dbReference type="RefSeq" id="WP_238310870.1">
    <property type="nucleotide sequence ID" value="NZ_BPQV01000004.1"/>
</dbReference>
<evidence type="ECO:0000256" key="6">
    <source>
        <dbReference type="ARBA" id="ARBA00023027"/>
    </source>
</evidence>
<comment type="caution">
    <text evidence="13">The sequence shown here is derived from an EMBL/GenBank/DDBJ whole genome shotgun (WGS) entry which is preliminary data.</text>
</comment>
<dbReference type="SUPFAM" id="SSF55424">
    <property type="entry name" value="FAD/NAD-linked reductases, dimerisation (C-terminal) domain"/>
    <property type="match status" value="1"/>
</dbReference>
<dbReference type="InterPro" id="IPR006258">
    <property type="entry name" value="Lipoamide_DH"/>
</dbReference>
<evidence type="ECO:0000256" key="7">
    <source>
        <dbReference type="ARBA" id="ARBA00023157"/>
    </source>
</evidence>
<dbReference type="InterPro" id="IPR016156">
    <property type="entry name" value="FAD/NAD-linked_Rdtase_dimer_sf"/>
</dbReference>
<dbReference type="InterPro" id="IPR001100">
    <property type="entry name" value="Pyr_nuc-diS_OxRdtase"/>
</dbReference>